<dbReference type="RefSeq" id="WP_194448539.1">
    <property type="nucleotide sequence ID" value="NZ_CP063849.1"/>
</dbReference>
<dbReference type="GO" id="GO:0003677">
    <property type="term" value="F:DNA binding"/>
    <property type="evidence" value="ECO:0007669"/>
    <property type="project" value="UniProtKB-KW"/>
</dbReference>
<accession>A0A7S7NNI0</accession>
<organism evidence="2 3">
    <name type="scientific">Paludibaculum fermentans</name>
    <dbReference type="NCBI Taxonomy" id="1473598"/>
    <lineage>
        <taxon>Bacteria</taxon>
        <taxon>Pseudomonadati</taxon>
        <taxon>Acidobacteriota</taxon>
        <taxon>Terriglobia</taxon>
        <taxon>Bryobacterales</taxon>
        <taxon>Bryobacteraceae</taxon>
        <taxon>Paludibaculum</taxon>
    </lineage>
</organism>
<dbReference type="AlphaFoldDB" id="A0A7S7NNI0"/>
<evidence type="ECO:0000256" key="1">
    <source>
        <dbReference type="ARBA" id="ARBA00023125"/>
    </source>
</evidence>
<dbReference type="Proteomes" id="UP000593892">
    <property type="component" value="Chromosome"/>
</dbReference>
<keyword evidence="1" id="KW-0238">DNA-binding</keyword>
<evidence type="ECO:0008006" key="4">
    <source>
        <dbReference type="Google" id="ProtNLM"/>
    </source>
</evidence>
<reference evidence="2 3" key="1">
    <citation type="submission" date="2020-10" db="EMBL/GenBank/DDBJ databases">
        <title>Complete genome sequence of Paludibaculum fermentans P105T, a facultatively anaerobic acidobacterium capable of dissimilatory Fe(III) reduction.</title>
        <authorList>
            <person name="Dedysh S.N."/>
            <person name="Beletsky A.V."/>
            <person name="Kulichevskaya I.S."/>
            <person name="Mardanov A.V."/>
            <person name="Ravin N.V."/>
        </authorList>
    </citation>
    <scope>NUCLEOTIDE SEQUENCE [LARGE SCALE GENOMIC DNA]</scope>
    <source>
        <strain evidence="2 3">P105</strain>
    </source>
</reference>
<evidence type="ECO:0000313" key="3">
    <source>
        <dbReference type="Proteomes" id="UP000593892"/>
    </source>
</evidence>
<dbReference type="SUPFAM" id="SSF47729">
    <property type="entry name" value="IHF-like DNA-binding proteins"/>
    <property type="match status" value="1"/>
</dbReference>
<sequence>MTNKYLIDLLTAGGQSIPQAADELDRTVERILSRLRNGEVVSLPGLGRLVPERNSSFRFEKASVMRSPGRGRK</sequence>
<keyword evidence="3" id="KW-1185">Reference proteome</keyword>
<dbReference type="InterPro" id="IPR010992">
    <property type="entry name" value="IHF-like_DNA-bd_dom_sf"/>
</dbReference>
<dbReference type="KEGG" id="pfer:IRI77_29435"/>
<dbReference type="EMBL" id="CP063849">
    <property type="protein sequence ID" value="QOY86870.1"/>
    <property type="molecule type" value="Genomic_DNA"/>
</dbReference>
<evidence type="ECO:0000313" key="2">
    <source>
        <dbReference type="EMBL" id="QOY86870.1"/>
    </source>
</evidence>
<name>A0A7S7NNI0_PALFE</name>
<protein>
    <recommendedName>
        <fullName evidence="4">DNA-binding protein</fullName>
    </recommendedName>
</protein>
<proteinExistence type="predicted"/>
<gene>
    <name evidence="2" type="ORF">IRI77_29435</name>
</gene>